<organism evidence="1 2">
    <name type="scientific">Pleurodeles waltl</name>
    <name type="common">Iberian ribbed newt</name>
    <dbReference type="NCBI Taxonomy" id="8319"/>
    <lineage>
        <taxon>Eukaryota</taxon>
        <taxon>Metazoa</taxon>
        <taxon>Chordata</taxon>
        <taxon>Craniata</taxon>
        <taxon>Vertebrata</taxon>
        <taxon>Euteleostomi</taxon>
        <taxon>Amphibia</taxon>
        <taxon>Batrachia</taxon>
        <taxon>Caudata</taxon>
        <taxon>Salamandroidea</taxon>
        <taxon>Salamandridae</taxon>
        <taxon>Pleurodelinae</taxon>
        <taxon>Pleurodeles</taxon>
    </lineage>
</organism>
<dbReference type="AlphaFoldDB" id="A0AAV7VY46"/>
<proteinExistence type="predicted"/>
<sequence length="215" mass="24735">MVARVPTWCLQPSLLWDPPFRAELAEGIESYFKINAKSASSRAVEWDGHKVVIRGLCMSASGGVRRTLITELHGVEERLWEAERRVEGGGGDMKEVTELKTQWTETDARLRKFYYRHYTARMHAEGDRSSILLSWLVKGEQQHSTINAIRLDTGGIVNTQREINEAFRQYYATLYKADPLSEEQLREFLQTSQLTCLMEAQLLDLEKPIVMDEIQ</sequence>
<evidence type="ECO:0000313" key="1">
    <source>
        <dbReference type="EMBL" id="KAJ1204909.1"/>
    </source>
</evidence>
<comment type="caution">
    <text evidence="1">The sequence shown here is derived from an EMBL/GenBank/DDBJ whole genome shotgun (WGS) entry which is preliminary data.</text>
</comment>
<dbReference type="EMBL" id="JANPWB010000002">
    <property type="protein sequence ID" value="KAJ1204909.1"/>
    <property type="molecule type" value="Genomic_DNA"/>
</dbReference>
<evidence type="ECO:0000313" key="2">
    <source>
        <dbReference type="Proteomes" id="UP001066276"/>
    </source>
</evidence>
<protein>
    <submittedName>
        <fullName evidence="1">Uncharacterized protein</fullName>
    </submittedName>
</protein>
<accession>A0AAV7VY46</accession>
<name>A0AAV7VY46_PLEWA</name>
<keyword evidence="2" id="KW-1185">Reference proteome</keyword>
<dbReference type="Proteomes" id="UP001066276">
    <property type="component" value="Chromosome 1_2"/>
</dbReference>
<reference evidence="1" key="1">
    <citation type="journal article" date="2022" name="bioRxiv">
        <title>Sequencing and chromosome-scale assembly of the giantPleurodeles waltlgenome.</title>
        <authorList>
            <person name="Brown T."/>
            <person name="Elewa A."/>
            <person name="Iarovenko S."/>
            <person name="Subramanian E."/>
            <person name="Araus A.J."/>
            <person name="Petzold A."/>
            <person name="Susuki M."/>
            <person name="Suzuki K.-i.T."/>
            <person name="Hayashi T."/>
            <person name="Toyoda A."/>
            <person name="Oliveira C."/>
            <person name="Osipova E."/>
            <person name="Leigh N.D."/>
            <person name="Simon A."/>
            <person name="Yun M.H."/>
        </authorList>
    </citation>
    <scope>NUCLEOTIDE SEQUENCE</scope>
    <source>
        <strain evidence="1">20211129_DDA</strain>
        <tissue evidence="1">Liver</tissue>
    </source>
</reference>
<gene>
    <name evidence="1" type="ORF">NDU88_000344</name>
</gene>